<feature type="transmembrane region" description="Helical" evidence="1">
    <location>
        <begin position="272"/>
        <end position="293"/>
    </location>
</feature>
<organism evidence="2 3">
    <name type="scientific">Steinernema hermaphroditum</name>
    <dbReference type="NCBI Taxonomy" id="289476"/>
    <lineage>
        <taxon>Eukaryota</taxon>
        <taxon>Metazoa</taxon>
        <taxon>Ecdysozoa</taxon>
        <taxon>Nematoda</taxon>
        <taxon>Chromadorea</taxon>
        <taxon>Rhabditida</taxon>
        <taxon>Tylenchina</taxon>
        <taxon>Panagrolaimomorpha</taxon>
        <taxon>Strongyloidoidea</taxon>
        <taxon>Steinernematidae</taxon>
        <taxon>Steinernema</taxon>
    </lineage>
</organism>
<proteinExistence type="predicted"/>
<feature type="transmembrane region" description="Helical" evidence="1">
    <location>
        <begin position="136"/>
        <end position="160"/>
    </location>
</feature>
<protein>
    <recommendedName>
        <fullName evidence="4">G-protein coupled receptors family 1 profile domain-containing protein</fullName>
    </recommendedName>
</protein>
<dbReference type="EMBL" id="JAUCMV010000002">
    <property type="protein sequence ID" value="KAK0419002.1"/>
    <property type="molecule type" value="Genomic_DNA"/>
</dbReference>
<accession>A0AA39I722</accession>
<evidence type="ECO:0000256" key="1">
    <source>
        <dbReference type="SAM" id="Phobius"/>
    </source>
</evidence>
<dbReference type="Gene3D" id="1.20.1070.10">
    <property type="entry name" value="Rhodopsin 7-helix transmembrane proteins"/>
    <property type="match status" value="1"/>
</dbReference>
<feature type="transmembrane region" description="Helical" evidence="1">
    <location>
        <begin position="12"/>
        <end position="41"/>
    </location>
</feature>
<sequence length="327" mass="37442">MQFHVLPDHMDVAGYVSTFGFMAQGILLIFFNLPVLIFATISTKQRLYYGVLIMSLLNGLIIGIVSIGYSVFRLIINSQGRSSDTVLVHMCFYNPITFLLLWTFPMNGLSLLMIAVDRFMVVAYPLLYFRSSKTIVILINIAALIINASLMAFTIIYTLMENARYQQVNILCNQNQFLSLTLYVIVAGCRTLFSVLFITVMLIVLLCLRWQHHLKVKQAFQTEVEMQKFAKRQMEFTKTMLFSCAATLFLFILPSTFAIIAQIYALDTKGDIATWTRLVTFFNSFNIAILVLYRQRDIRRRMFFAVKRVTFGKILHLKASVIPSTTG</sequence>
<feature type="transmembrane region" description="Helical" evidence="1">
    <location>
        <begin position="84"/>
        <end position="104"/>
    </location>
</feature>
<feature type="transmembrane region" description="Helical" evidence="1">
    <location>
        <begin position="241"/>
        <end position="266"/>
    </location>
</feature>
<keyword evidence="1" id="KW-0812">Transmembrane</keyword>
<evidence type="ECO:0000313" key="3">
    <source>
        <dbReference type="Proteomes" id="UP001175271"/>
    </source>
</evidence>
<feature type="transmembrane region" description="Helical" evidence="1">
    <location>
        <begin position="180"/>
        <end position="208"/>
    </location>
</feature>
<dbReference type="SUPFAM" id="SSF81321">
    <property type="entry name" value="Family A G protein-coupled receptor-like"/>
    <property type="match status" value="1"/>
</dbReference>
<gene>
    <name evidence="2" type="ORF">QR680_013898</name>
</gene>
<feature type="transmembrane region" description="Helical" evidence="1">
    <location>
        <begin position="47"/>
        <end position="72"/>
    </location>
</feature>
<dbReference type="Proteomes" id="UP001175271">
    <property type="component" value="Unassembled WGS sequence"/>
</dbReference>
<comment type="caution">
    <text evidence="2">The sequence shown here is derived from an EMBL/GenBank/DDBJ whole genome shotgun (WGS) entry which is preliminary data.</text>
</comment>
<name>A0AA39I722_9BILA</name>
<dbReference type="AlphaFoldDB" id="A0AA39I722"/>
<keyword evidence="3" id="KW-1185">Reference proteome</keyword>
<reference evidence="2" key="1">
    <citation type="submission" date="2023-06" db="EMBL/GenBank/DDBJ databases">
        <title>Genomic analysis of the entomopathogenic nematode Steinernema hermaphroditum.</title>
        <authorList>
            <person name="Schwarz E.M."/>
            <person name="Heppert J.K."/>
            <person name="Baniya A."/>
            <person name="Schwartz H.T."/>
            <person name="Tan C.-H."/>
            <person name="Antoshechkin I."/>
            <person name="Sternberg P.W."/>
            <person name="Goodrich-Blair H."/>
            <person name="Dillman A.R."/>
        </authorList>
    </citation>
    <scope>NUCLEOTIDE SEQUENCE</scope>
    <source>
        <strain evidence="2">PS9179</strain>
        <tissue evidence="2">Whole animal</tissue>
    </source>
</reference>
<keyword evidence="1" id="KW-0472">Membrane</keyword>
<evidence type="ECO:0000313" key="2">
    <source>
        <dbReference type="EMBL" id="KAK0419002.1"/>
    </source>
</evidence>
<keyword evidence="1" id="KW-1133">Transmembrane helix</keyword>
<evidence type="ECO:0008006" key="4">
    <source>
        <dbReference type="Google" id="ProtNLM"/>
    </source>
</evidence>